<keyword evidence="2 3" id="KW-0378">Hydrolase</keyword>
<sequence>MGEPIVKERPVSYSYTEQVQMVTSPDLNGYGRLFGGRLMEWIDVVAGIVARRHSGCKVTTAMVDTLCFRAPAYPNDTVVLAGKVTRVGTTSMEVCVRTMVEDLNGIKRTINKAYLVLVALDDDEKPTKVPGLILETDEDRMEWELGEKRGKLREERRKINAG</sequence>
<dbReference type="InterPro" id="IPR033120">
    <property type="entry name" value="HOTDOG_ACOT"/>
</dbReference>
<evidence type="ECO:0000313" key="5">
    <source>
        <dbReference type="EMBL" id="HIV85703.1"/>
    </source>
</evidence>
<evidence type="ECO:0000256" key="2">
    <source>
        <dbReference type="ARBA" id="ARBA00022801"/>
    </source>
</evidence>
<organism evidence="5 6">
    <name type="scientific">Candidatus Monoglobus merdigallinarum</name>
    <dbReference type="NCBI Taxonomy" id="2838698"/>
    <lineage>
        <taxon>Bacteria</taxon>
        <taxon>Bacillati</taxon>
        <taxon>Bacillota</taxon>
        <taxon>Clostridia</taxon>
        <taxon>Monoglobales</taxon>
        <taxon>Monoglobaceae</taxon>
        <taxon>Monoglobus</taxon>
    </lineage>
</organism>
<dbReference type="AlphaFoldDB" id="A0A9D1PQS6"/>
<dbReference type="SUPFAM" id="SSF54637">
    <property type="entry name" value="Thioesterase/thiol ester dehydrase-isomerase"/>
    <property type="match status" value="1"/>
</dbReference>
<dbReference type="EMBL" id="DXIJ01000054">
    <property type="protein sequence ID" value="HIV85703.1"/>
    <property type="molecule type" value="Genomic_DNA"/>
</dbReference>
<reference evidence="5" key="2">
    <citation type="submission" date="2021-04" db="EMBL/GenBank/DDBJ databases">
        <authorList>
            <person name="Gilroy R."/>
        </authorList>
    </citation>
    <scope>NUCLEOTIDE SEQUENCE</scope>
    <source>
        <strain evidence="5">5790</strain>
    </source>
</reference>
<evidence type="ECO:0000313" key="6">
    <source>
        <dbReference type="Proteomes" id="UP000824162"/>
    </source>
</evidence>
<evidence type="ECO:0000259" key="4">
    <source>
        <dbReference type="PROSITE" id="PS51770"/>
    </source>
</evidence>
<dbReference type="InterPro" id="IPR006683">
    <property type="entry name" value="Thioestr_dom"/>
</dbReference>
<proteinExistence type="inferred from homology"/>
<accession>A0A9D1PQS6</accession>
<protein>
    <submittedName>
        <fullName evidence="5">Acyl-CoA thioesterase</fullName>
    </submittedName>
</protein>
<gene>
    <name evidence="5" type="ORF">H9900_02700</name>
</gene>
<dbReference type="Proteomes" id="UP000824162">
    <property type="component" value="Unassembled WGS sequence"/>
</dbReference>
<dbReference type="Pfam" id="PF03061">
    <property type="entry name" value="4HBT"/>
    <property type="match status" value="1"/>
</dbReference>
<dbReference type="Gene3D" id="3.10.129.10">
    <property type="entry name" value="Hotdog Thioesterase"/>
    <property type="match status" value="1"/>
</dbReference>
<dbReference type="InterPro" id="IPR029069">
    <property type="entry name" value="HotDog_dom_sf"/>
</dbReference>
<comment type="similarity">
    <text evidence="1">Belongs to the acyl coenzyme A hydrolase family.</text>
</comment>
<dbReference type="PANTHER" id="PTHR11049">
    <property type="entry name" value="ACYL COENZYME A THIOESTER HYDROLASE"/>
    <property type="match status" value="1"/>
</dbReference>
<dbReference type="InterPro" id="IPR040170">
    <property type="entry name" value="Cytosol_ACT"/>
</dbReference>
<evidence type="ECO:0000256" key="3">
    <source>
        <dbReference type="PROSITE-ProRule" id="PRU01106"/>
    </source>
</evidence>
<dbReference type="PROSITE" id="PS51770">
    <property type="entry name" value="HOTDOG_ACOT"/>
    <property type="match status" value="1"/>
</dbReference>
<dbReference type="GO" id="GO:0005737">
    <property type="term" value="C:cytoplasm"/>
    <property type="evidence" value="ECO:0007669"/>
    <property type="project" value="TreeGrafter"/>
</dbReference>
<dbReference type="CDD" id="cd03442">
    <property type="entry name" value="BFIT_BACH"/>
    <property type="match status" value="1"/>
</dbReference>
<reference evidence="5" key="1">
    <citation type="journal article" date="2021" name="PeerJ">
        <title>Extensive microbial diversity within the chicken gut microbiome revealed by metagenomics and culture.</title>
        <authorList>
            <person name="Gilroy R."/>
            <person name="Ravi A."/>
            <person name="Getino M."/>
            <person name="Pursley I."/>
            <person name="Horton D.L."/>
            <person name="Alikhan N.F."/>
            <person name="Baker D."/>
            <person name="Gharbi K."/>
            <person name="Hall N."/>
            <person name="Watson M."/>
            <person name="Adriaenssens E.M."/>
            <person name="Foster-Nyarko E."/>
            <person name="Jarju S."/>
            <person name="Secka A."/>
            <person name="Antonio M."/>
            <person name="Oren A."/>
            <person name="Chaudhuri R.R."/>
            <person name="La Ragione R."/>
            <person name="Hildebrand F."/>
            <person name="Pallen M.J."/>
        </authorList>
    </citation>
    <scope>NUCLEOTIDE SEQUENCE</scope>
    <source>
        <strain evidence="5">5790</strain>
    </source>
</reference>
<dbReference type="GO" id="GO:0006637">
    <property type="term" value="P:acyl-CoA metabolic process"/>
    <property type="evidence" value="ECO:0007669"/>
    <property type="project" value="TreeGrafter"/>
</dbReference>
<name>A0A9D1PQS6_9FIRM</name>
<feature type="domain" description="HotDog ACOT-type" evidence="4">
    <location>
        <begin position="12"/>
        <end position="123"/>
    </location>
</feature>
<comment type="caution">
    <text evidence="5">The sequence shown here is derived from an EMBL/GenBank/DDBJ whole genome shotgun (WGS) entry which is preliminary data.</text>
</comment>
<dbReference type="GO" id="GO:0052816">
    <property type="term" value="F:long-chain fatty acyl-CoA hydrolase activity"/>
    <property type="evidence" value="ECO:0007669"/>
    <property type="project" value="TreeGrafter"/>
</dbReference>
<evidence type="ECO:0000256" key="1">
    <source>
        <dbReference type="ARBA" id="ARBA00010458"/>
    </source>
</evidence>